<organism evidence="2 3">
    <name type="scientific">Agrocybe pediades</name>
    <dbReference type="NCBI Taxonomy" id="84607"/>
    <lineage>
        <taxon>Eukaryota</taxon>
        <taxon>Fungi</taxon>
        <taxon>Dikarya</taxon>
        <taxon>Basidiomycota</taxon>
        <taxon>Agaricomycotina</taxon>
        <taxon>Agaricomycetes</taxon>
        <taxon>Agaricomycetidae</taxon>
        <taxon>Agaricales</taxon>
        <taxon>Agaricineae</taxon>
        <taxon>Strophariaceae</taxon>
        <taxon>Agrocybe</taxon>
    </lineage>
</organism>
<evidence type="ECO:0000256" key="1">
    <source>
        <dbReference type="SAM" id="MobiDB-lite"/>
    </source>
</evidence>
<evidence type="ECO:0008006" key="4">
    <source>
        <dbReference type="Google" id="ProtNLM"/>
    </source>
</evidence>
<dbReference type="Proteomes" id="UP000521872">
    <property type="component" value="Unassembled WGS sequence"/>
</dbReference>
<gene>
    <name evidence="2" type="ORF">D9613_009362</name>
</gene>
<evidence type="ECO:0000313" key="2">
    <source>
        <dbReference type="EMBL" id="KAF4622199.1"/>
    </source>
</evidence>
<dbReference type="AlphaFoldDB" id="A0A8H4VW74"/>
<reference evidence="2 3" key="1">
    <citation type="submission" date="2019-12" db="EMBL/GenBank/DDBJ databases">
        <authorList>
            <person name="Floudas D."/>
            <person name="Bentzer J."/>
            <person name="Ahren D."/>
            <person name="Johansson T."/>
            <person name="Persson P."/>
            <person name="Tunlid A."/>
        </authorList>
    </citation>
    <scope>NUCLEOTIDE SEQUENCE [LARGE SCALE GENOMIC DNA]</scope>
    <source>
        <strain evidence="2 3">CBS 102.39</strain>
    </source>
</reference>
<dbReference type="EMBL" id="JAACJL010000002">
    <property type="protein sequence ID" value="KAF4622199.1"/>
    <property type="molecule type" value="Genomic_DNA"/>
</dbReference>
<comment type="caution">
    <text evidence="2">The sequence shown here is derived from an EMBL/GenBank/DDBJ whole genome shotgun (WGS) entry which is preliminary data.</text>
</comment>
<accession>A0A8H4VW74</accession>
<dbReference type="SUPFAM" id="SSF52047">
    <property type="entry name" value="RNI-like"/>
    <property type="match status" value="1"/>
</dbReference>
<feature type="region of interest" description="Disordered" evidence="1">
    <location>
        <begin position="504"/>
        <end position="531"/>
    </location>
</feature>
<evidence type="ECO:0000313" key="3">
    <source>
        <dbReference type="Proteomes" id="UP000521872"/>
    </source>
</evidence>
<keyword evidence="3" id="KW-1185">Reference proteome</keyword>
<proteinExistence type="predicted"/>
<sequence length="576" mass="65061">MEHQNARSNNARRNTEPNLSTFLNDPTLNAKEQIELIDNEIMRVEGQIVRLVKHRAFLKRRRNAFSPAVKLPPEILAHIFEYACHPNGGEFGDRYYTYFPSSQLVGGINLGLSVGVGAVTPLFIGTICSAWRNVSKGASQLWSTLTIHMNNRNADAQASLLRSWLQLSGNRPLAIKLLEDDTTDTEHEEEDGGWGIDVSSTAVIRVLAEHAHQWDTIDFFLPSTWRTVLSRVKHKLPMLRNATLRVAESCPTMVRVDAFAYAPQLQEVHLVGYSIADVNLPWAQLNRLDGEYFGVDECLETLRRCTDLQVCQFERAYRGTRPFDAHPITHTTLQSFELIMDSADDLPALFGAMTLPNLKEIVLSFSDDEPMLREIRPLIRRSNCVLQHVHLVGLTPEEDDLLDFLRELPMLQVFMLINPVTETGGRLTTRFLDALMPNKRGIAAASNDANDDDVDMMQSDDSHDEAQYSCLVPRLQRLEYQGAIGFTPHELLQFLISRWRLPTPHSPSHSHPNPTNALPSSPHPHKQQPPISQLRAVSLTTTRRIRFDSADSQTVQALMDEGMFLEFLDDPNAGMY</sequence>
<feature type="region of interest" description="Disordered" evidence="1">
    <location>
        <begin position="1"/>
        <end position="24"/>
    </location>
</feature>
<feature type="compositionally biased region" description="Low complexity" evidence="1">
    <location>
        <begin position="504"/>
        <end position="520"/>
    </location>
</feature>
<protein>
    <recommendedName>
        <fullName evidence="4">F-box domain-containing protein</fullName>
    </recommendedName>
</protein>
<name>A0A8H4VW74_9AGAR</name>